<sequence length="509" mass="56493">MEKEMVEIEEQGGFLEDQEFDDGMHDADETKSPERDEIEAATNKSIASVEVDEIALDLTEEEVKSEATLATSESSDRPTILQETTDFILSIPSFLVDSLIASSAGGRDKLSFTHVPSTEVELARLDEGSTSDESSGEETSEEGSEGSLLEAGEDFLTDSDGSEEIAKLEAGDEQQTRTETAGSSRRDTTNKNFLKCFSATVCAIILIVAVNSIRGLSIWGDPHPMKHDLSYYAAKYDKKPQIPPNRQADCAYTNAVDVSFIVIAPGSVTNSSIILIQKQLDVLASFPWKASEDYETRFLQVPMYLINRGRRFILLTEGSLLSLANLFEISGTAEEYRKRVYEINHTAFIVPSQRFNCGKIIQNDSIPVGLCSMSAQQNQDIARLFPVVLPQGVLVVTCPSIFRIRGYTETPLDGGLDKEMICRLRYMYDIRVKKLDGACGFVDLNIGRQNNAIGELQSSENYTFSNAMCDLLMNGNLLAAFQRISKVVTKNWGFPDVGMFERKYRNRIP</sequence>
<evidence type="ECO:0000313" key="3">
    <source>
        <dbReference type="EnsemblProtists" id="EKX52990"/>
    </source>
</evidence>
<keyword evidence="4" id="KW-1185">Reference proteome</keyword>
<feature type="compositionally biased region" description="Basic and acidic residues" evidence="1">
    <location>
        <begin position="22"/>
        <end position="35"/>
    </location>
</feature>
<dbReference type="GeneID" id="17309818"/>
<feature type="region of interest" description="Disordered" evidence="1">
    <location>
        <begin position="1"/>
        <end position="44"/>
    </location>
</feature>
<dbReference type="EMBL" id="JH992971">
    <property type="protein sequence ID" value="EKX52990.1"/>
    <property type="molecule type" value="Genomic_DNA"/>
</dbReference>
<gene>
    <name evidence="2" type="ORF">GUITHDRAFT_161131</name>
</gene>
<dbReference type="HOGENOM" id="CLU_535836_0_0_1"/>
<dbReference type="PaxDb" id="55529-EKX52990"/>
<evidence type="ECO:0000313" key="2">
    <source>
        <dbReference type="EMBL" id="EKX52990.1"/>
    </source>
</evidence>
<feature type="compositionally biased region" description="Basic and acidic residues" evidence="1">
    <location>
        <begin position="167"/>
        <end position="176"/>
    </location>
</feature>
<protein>
    <submittedName>
        <fullName evidence="2 3">Uncharacterized protein</fullName>
    </submittedName>
</protein>
<dbReference type="Proteomes" id="UP000011087">
    <property type="component" value="Unassembled WGS sequence"/>
</dbReference>
<name>L1JXP9_GUITC</name>
<proteinExistence type="predicted"/>
<dbReference type="RefSeq" id="XP_005839970.1">
    <property type="nucleotide sequence ID" value="XM_005839913.1"/>
</dbReference>
<reference evidence="4" key="2">
    <citation type="submission" date="2012-11" db="EMBL/GenBank/DDBJ databases">
        <authorList>
            <person name="Kuo A."/>
            <person name="Curtis B.A."/>
            <person name="Tanifuji G."/>
            <person name="Burki F."/>
            <person name="Gruber A."/>
            <person name="Irimia M."/>
            <person name="Maruyama S."/>
            <person name="Arias M.C."/>
            <person name="Ball S.G."/>
            <person name="Gile G.H."/>
            <person name="Hirakawa Y."/>
            <person name="Hopkins J.F."/>
            <person name="Rensing S.A."/>
            <person name="Schmutz J."/>
            <person name="Symeonidi A."/>
            <person name="Elias M."/>
            <person name="Eveleigh R.J."/>
            <person name="Herman E.K."/>
            <person name="Klute M.J."/>
            <person name="Nakayama T."/>
            <person name="Obornik M."/>
            <person name="Reyes-Prieto A."/>
            <person name="Armbrust E.V."/>
            <person name="Aves S.J."/>
            <person name="Beiko R.G."/>
            <person name="Coutinho P."/>
            <person name="Dacks J.B."/>
            <person name="Durnford D.G."/>
            <person name="Fast N.M."/>
            <person name="Green B.R."/>
            <person name="Grisdale C."/>
            <person name="Hempe F."/>
            <person name="Henrissat B."/>
            <person name="Hoppner M.P."/>
            <person name="Ishida K.-I."/>
            <person name="Kim E."/>
            <person name="Koreny L."/>
            <person name="Kroth P.G."/>
            <person name="Liu Y."/>
            <person name="Malik S.-B."/>
            <person name="Maier U.G."/>
            <person name="McRose D."/>
            <person name="Mock T."/>
            <person name="Neilson J.A."/>
            <person name="Onodera N.T."/>
            <person name="Poole A.M."/>
            <person name="Pritham E.J."/>
            <person name="Richards T.A."/>
            <person name="Rocap G."/>
            <person name="Roy S.W."/>
            <person name="Sarai C."/>
            <person name="Schaack S."/>
            <person name="Shirato S."/>
            <person name="Slamovits C.H."/>
            <person name="Spencer D.F."/>
            <person name="Suzuki S."/>
            <person name="Worden A.Z."/>
            <person name="Zauner S."/>
            <person name="Barry K."/>
            <person name="Bell C."/>
            <person name="Bharti A.K."/>
            <person name="Crow J.A."/>
            <person name="Grimwood J."/>
            <person name="Kramer R."/>
            <person name="Lindquist E."/>
            <person name="Lucas S."/>
            <person name="Salamov A."/>
            <person name="McFadden G.I."/>
            <person name="Lane C.E."/>
            <person name="Keeling P.J."/>
            <person name="Gray M.W."/>
            <person name="Grigoriev I.V."/>
            <person name="Archibald J.M."/>
        </authorList>
    </citation>
    <scope>NUCLEOTIDE SEQUENCE</scope>
    <source>
        <strain evidence="4">CCMP2712</strain>
    </source>
</reference>
<reference evidence="2 4" key="1">
    <citation type="journal article" date="2012" name="Nature">
        <title>Algal genomes reveal evolutionary mosaicism and the fate of nucleomorphs.</title>
        <authorList>
            <consortium name="DOE Joint Genome Institute"/>
            <person name="Curtis B.A."/>
            <person name="Tanifuji G."/>
            <person name="Burki F."/>
            <person name="Gruber A."/>
            <person name="Irimia M."/>
            <person name="Maruyama S."/>
            <person name="Arias M.C."/>
            <person name="Ball S.G."/>
            <person name="Gile G.H."/>
            <person name="Hirakawa Y."/>
            <person name="Hopkins J.F."/>
            <person name="Kuo A."/>
            <person name="Rensing S.A."/>
            <person name="Schmutz J."/>
            <person name="Symeonidi A."/>
            <person name="Elias M."/>
            <person name="Eveleigh R.J."/>
            <person name="Herman E.K."/>
            <person name="Klute M.J."/>
            <person name="Nakayama T."/>
            <person name="Obornik M."/>
            <person name="Reyes-Prieto A."/>
            <person name="Armbrust E.V."/>
            <person name="Aves S.J."/>
            <person name="Beiko R.G."/>
            <person name="Coutinho P."/>
            <person name="Dacks J.B."/>
            <person name="Durnford D.G."/>
            <person name="Fast N.M."/>
            <person name="Green B.R."/>
            <person name="Grisdale C.J."/>
            <person name="Hempel F."/>
            <person name="Henrissat B."/>
            <person name="Hoppner M.P."/>
            <person name="Ishida K."/>
            <person name="Kim E."/>
            <person name="Koreny L."/>
            <person name="Kroth P.G."/>
            <person name="Liu Y."/>
            <person name="Malik S.B."/>
            <person name="Maier U.G."/>
            <person name="McRose D."/>
            <person name="Mock T."/>
            <person name="Neilson J.A."/>
            <person name="Onodera N.T."/>
            <person name="Poole A.M."/>
            <person name="Pritham E.J."/>
            <person name="Richards T.A."/>
            <person name="Rocap G."/>
            <person name="Roy S.W."/>
            <person name="Sarai C."/>
            <person name="Schaack S."/>
            <person name="Shirato S."/>
            <person name="Slamovits C.H."/>
            <person name="Spencer D.F."/>
            <person name="Suzuki S."/>
            <person name="Worden A.Z."/>
            <person name="Zauner S."/>
            <person name="Barry K."/>
            <person name="Bell C."/>
            <person name="Bharti A.K."/>
            <person name="Crow J.A."/>
            <person name="Grimwood J."/>
            <person name="Kramer R."/>
            <person name="Lindquist E."/>
            <person name="Lucas S."/>
            <person name="Salamov A."/>
            <person name="McFadden G.I."/>
            <person name="Lane C.E."/>
            <person name="Keeling P.J."/>
            <person name="Gray M.W."/>
            <person name="Grigoriev I.V."/>
            <person name="Archibald J.M."/>
        </authorList>
    </citation>
    <scope>NUCLEOTIDE SEQUENCE</scope>
    <source>
        <strain evidence="2 4">CCMP2712</strain>
    </source>
</reference>
<dbReference type="AlphaFoldDB" id="L1JXP9"/>
<feature type="region of interest" description="Disordered" evidence="1">
    <location>
        <begin position="121"/>
        <end position="150"/>
    </location>
</feature>
<accession>L1JXP9</accession>
<reference evidence="3" key="3">
    <citation type="submission" date="2015-06" db="UniProtKB">
        <authorList>
            <consortium name="EnsemblProtists"/>
        </authorList>
    </citation>
    <scope>IDENTIFICATION</scope>
</reference>
<dbReference type="KEGG" id="gtt:GUITHDRAFT_161131"/>
<dbReference type="EnsemblProtists" id="EKX52990">
    <property type="protein sequence ID" value="EKX52990"/>
    <property type="gene ID" value="GUITHDRAFT_161131"/>
</dbReference>
<feature type="region of interest" description="Disordered" evidence="1">
    <location>
        <begin position="167"/>
        <end position="187"/>
    </location>
</feature>
<evidence type="ECO:0000313" key="4">
    <source>
        <dbReference type="Proteomes" id="UP000011087"/>
    </source>
</evidence>
<evidence type="ECO:0000256" key="1">
    <source>
        <dbReference type="SAM" id="MobiDB-lite"/>
    </source>
</evidence>
<organism evidence="2">
    <name type="scientific">Guillardia theta (strain CCMP2712)</name>
    <name type="common">Cryptophyte</name>
    <dbReference type="NCBI Taxonomy" id="905079"/>
    <lineage>
        <taxon>Eukaryota</taxon>
        <taxon>Cryptophyceae</taxon>
        <taxon>Pyrenomonadales</taxon>
        <taxon>Geminigeraceae</taxon>
        <taxon>Guillardia</taxon>
    </lineage>
</organism>
<feature type="compositionally biased region" description="Acidic residues" evidence="1">
    <location>
        <begin position="134"/>
        <end position="144"/>
    </location>
</feature>